<organism evidence="6">
    <name type="scientific">Salvia splendens</name>
    <name type="common">Scarlet sage</name>
    <dbReference type="NCBI Taxonomy" id="180675"/>
    <lineage>
        <taxon>Eukaryota</taxon>
        <taxon>Viridiplantae</taxon>
        <taxon>Streptophyta</taxon>
        <taxon>Embryophyta</taxon>
        <taxon>Tracheophyta</taxon>
        <taxon>Spermatophyta</taxon>
        <taxon>Magnoliopsida</taxon>
        <taxon>eudicotyledons</taxon>
        <taxon>Gunneridae</taxon>
        <taxon>Pentapetalae</taxon>
        <taxon>asterids</taxon>
        <taxon>lamiids</taxon>
        <taxon>Lamiales</taxon>
        <taxon>Lamiaceae</taxon>
        <taxon>Nepetoideae</taxon>
        <taxon>Mentheae</taxon>
        <taxon>Salviinae</taxon>
        <taxon>Salvia</taxon>
        <taxon>Salvia subgen. Calosphace</taxon>
        <taxon>core Calosphace</taxon>
    </lineage>
</organism>
<feature type="region of interest" description="Disordered" evidence="4">
    <location>
        <begin position="2200"/>
        <end position="2228"/>
    </location>
</feature>
<proteinExistence type="inferred from homology"/>
<feature type="coiled-coil region" evidence="3">
    <location>
        <begin position="1361"/>
        <end position="1486"/>
    </location>
</feature>
<feature type="coiled-coil region" evidence="3">
    <location>
        <begin position="1613"/>
        <end position="1668"/>
    </location>
</feature>
<dbReference type="InterPro" id="IPR051861">
    <property type="entry name" value="NET_actin-binding_domain"/>
</dbReference>
<evidence type="ECO:0000256" key="4">
    <source>
        <dbReference type="SAM" id="MobiDB-lite"/>
    </source>
</evidence>
<feature type="coiled-coil region" evidence="3">
    <location>
        <begin position="520"/>
        <end position="844"/>
    </location>
</feature>
<evidence type="ECO:0000313" key="6">
    <source>
        <dbReference type="EMBL" id="KAG6384704.1"/>
    </source>
</evidence>
<evidence type="ECO:0000256" key="2">
    <source>
        <dbReference type="ARBA" id="ARBA00038006"/>
    </source>
</evidence>
<feature type="region of interest" description="Disordered" evidence="4">
    <location>
        <begin position="134"/>
        <end position="173"/>
    </location>
</feature>
<feature type="region of interest" description="Disordered" evidence="4">
    <location>
        <begin position="1950"/>
        <end position="1977"/>
    </location>
</feature>
<sequence length="2300" mass="262241">MAKLSHLDSRRMYSWWWDSHISPKNSKWLQENLTVKCIAVEGCNACASTENPLCAFVDMDVKVKSMIKLLEAEEDSFARRAEMYYKKRPELMKMVEDFYRAYRALAKRYDHATGVIRHAHRTMTEAQVPMEFADDSPASSLSGADPRTPESIGGYTDDSDNGSRERTSKPFIGSFRPIERVKRGLNFDEAKDKVEGVFSNENNHVGDKSSSKLEQQSDSKEIIALKEAIAKLEAEKEASIVQHQQTLDKLSQLETEISRTREDFSMLKDHANKADTEVAALNRALATLEAEKESKFQDYQNCLDKISELQTAVSTTQDDAQKLSERAKSAEAEAQSLKSELDTLAVEKDAALNQYMESLEIISNMENKLRLAEENSSGFKERAEKAESEVESLRQAISKLTEEKESTALQYQQCLETVSILEQKLTLANKEAKRLNGEIENNVSKLKGAEEQCLILEKSNQSLHSELESLILKMGTQSQELTEKQKELGRLWATVQADRLRFVDAETAFQTLQHLHAQTQEELRAMASELQNQAQLLKVAETQNHSLQDEVLKVKRENKHLDELNSSSALSIQDMRNKISSLTESTEKLEEEVELRLDQRNALQQEIYCLKEELNDLNMKHHSILDQVHEVGLNPESLGSSVKELQDENSNLKETCQRESTDKAALLLKLEIMEQLLEKNSLLETSLSGLNAELDAVRGKIEELEQSCQSLMQERSSLLDEKKTLKTQLQETNKNLEKITENNTVLQLSLSDAHHQLEALKAKSKILEDSCQLLVNEKADFMSENDSLTSQLEQTQRRLVDLEKLHGELEGRCENLENEKELTLRKVEELQVSLEAEKQEHSNSVEMNKARLTGIQSDMHVQQEEHGRRKTELDHVLDSAIASEIEIFVLRTTAQVMKENYCSLLAKNRKLIEQSSLSEKEISRLEHDNLRQQSEIRLISDDVSTMRSGTRQLLKVLSIAEDCVSADNAELDRVYISQLSSTLQHLKKSLCDADEENLEWSVAFSVLVAWIKELGLHSKNVEVIKGKLEHEFKLKTEQVLQLQSDSSTLIEMNEELKSKLREEDRNKEALMVQIENLNSKLTDMQVTCQDLQSEKLQSSEEKRSLMDSIRRSEEKRNVLQEANYVLCDKVVALENLSFIIQSFAEEKLRVLRDLGDDHNKLNVVNTALIGKLSVSEGNLEESKLENLHLKETLQKTDDELKAVVTDKDHLSVEIENGKEILHQMAQELQEAGEKIILAEKLKLELSKSVEDLRMENNEIKIARDEQESQILKLSTDSDNLSKENNFLKDSIRRSEEKHNVLEEENHVLCDEVLALENQSLIFQSFAEEKQRVLRDLGDDHNKLIVANTALIGKLSVAEGRLEESKLEKLHLKERLQTTDNELKAVATVKDQLSVEIENGKEILRKMAQELQDAREKIILAEKMKIELSKSVEDLRMENNEIKMARDEQESQILKLSTDSDNLSKENNFLKDSIRHSEEKHNVLEEENYALCDKVLALENQSLIFQSFADEKLRVLRDLGDDHSKLNVMNTALIGKLNIAEGRLEESILENLHLKERLQKTDDELKAVATVKDQLSVEIENGKEILVKMAQELQEAGEKIILAEKMKLELSKSVEDLRMENNEIKMARDEQESQILKLSTDSDNLSKEISFLKDSIRHSEEKHNVLEEENYALCDKVLALENLSLIFQSFAEEKLRVLRDLGGDRNNLNVMNTALTGKLSVAEGRLEESKIENFHLKERLQRTDNELNAVATDKDQLSVEIEIGKVVLHQMARELHEAGEKIVLAEKKKLELSNSVEDLRMEYNEVKIARDEQANQILKLSADSDNLSKENDFLREATQKLESGLQVLQDNHDKSKLQEENLRLELDKKINEINELEARAVSLFSQLQHSMISQVLYEQKFYELYDACLGYIDQNEDLKNQLDAFRPEIVSLKECIFSMEDQTDIHIKFQNPENEDLQDGQGAGISPESIRNEDKKLPTPVSDLHDLRVRLEAVVKAAVEMKELMVQENTYLHSKLDQSSRQFESECGKHGRNRRPASEITVEDTALLTKDIVLDQVSDGSYRYSKKKAADVDSQIVELWETDGTVAHTISKSNRTIPPSRKPKGGSSDALDDVDKLEISKRSFQDGSKRKVLERLDSDVQKLANLQTTVHDLKTKLEATEKGKRGKAVIECEALRRQLDEADRSVAQLLDLNGRLTKSVDDRSFSDSKSSLDFEGEDGGARRRRVSEQARRMSEKIGRVQLEVQKLQFILLKLDEKDGSSSKMSDRRILLRDYLYGGGRGGQRRKKGHFCACVKPSTLED</sequence>
<feature type="compositionally biased region" description="Basic and acidic residues" evidence="4">
    <location>
        <begin position="2200"/>
        <end position="2211"/>
    </location>
</feature>
<evidence type="ECO:0000256" key="3">
    <source>
        <dbReference type="SAM" id="Coils"/>
    </source>
</evidence>
<comment type="caution">
    <text evidence="6">The sequence shown here is derived from an EMBL/GenBank/DDBJ whole genome shotgun (WGS) entry which is preliminary data.</text>
</comment>
<protein>
    <recommendedName>
        <fullName evidence="5">NAB domain-containing protein</fullName>
    </recommendedName>
</protein>
<dbReference type="Proteomes" id="UP000298416">
    <property type="component" value="Unassembled WGS sequence"/>
</dbReference>
<dbReference type="SUPFAM" id="SSF57997">
    <property type="entry name" value="Tropomyosin"/>
    <property type="match status" value="1"/>
</dbReference>
<dbReference type="PROSITE" id="PS51774">
    <property type="entry name" value="NAB"/>
    <property type="match status" value="1"/>
</dbReference>
<feature type="coiled-coil region" evidence="3">
    <location>
        <begin position="1725"/>
        <end position="1815"/>
    </location>
</feature>
<feature type="coiled-coil region" evidence="3">
    <location>
        <begin position="2142"/>
        <end position="2191"/>
    </location>
</feature>
<evidence type="ECO:0000259" key="5">
    <source>
        <dbReference type="PROSITE" id="PS51774"/>
    </source>
</evidence>
<dbReference type="PANTHER" id="PTHR32258">
    <property type="entry name" value="PROTEIN NETWORKED 4A"/>
    <property type="match status" value="1"/>
</dbReference>
<feature type="coiled-coil region" evidence="3">
    <location>
        <begin position="215"/>
        <end position="466"/>
    </location>
</feature>
<dbReference type="Pfam" id="PF07765">
    <property type="entry name" value="KIP1"/>
    <property type="match status" value="1"/>
</dbReference>
<gene>
    <name evidence="6" type="ORF">SASPL_153521</name>
</gene>
<keyword evidence="7" id="KW-1185">Reference proteome</keyword>
<dbReference type="EMBL" id="PNBA02000022">
    <property type="protein sequence ID" value="KAG6384704.1"/>
    <property type="molecule type" value="Genomic_DNA"/>
</dbReference>
<feature type="region of interest" description="Disordered" evidence="4">
    <location>
        <begin position="2091"/>
        <end position="2111"/>
    </location>
</feature>
<dbReference type="GO" id="GO:0051015">
    <property type="term" value="F:actin filament binding"/>
    <property type="evidence" value="ECO:0007669"/>
    <property type="project" value="TreeGrafter"/>
</dbReference>
<dbReference type="GO" id="GO:0005886">
    <property type="term" value="C:plasma membrane"/>
    <property type="evidence" value="ECO:0007669"/>
    <property type="project" value="TreeGrafter"/>
</dbReference>
<accession>A0A8X8YY98</accession>
<feature type="domain" description="NAB" evidence="5">
    <location>
        <begin position="13"/>
        <end position="116"/>
    </location>
</feature>
<evidence type="ECO:0000313" key="7">
    <source>
        <dbReference type="Proteomes" id="UP000298416"/>
    </source>
</evidence>
<feature type="coiled-coil region" evidence="3">
    <location>
        <begin position="1844"/>
        <end position="1885"/>
    </location>
</feature>
<dbReference type="InterPro" id="IPR011684">
    <property type="entry name" value="NAB"/>
</dbReference>
<feature type="coiled-coil region" evidence="3">
    <location>
        <begin position="1053"/>
        <end position="1122"/>
    </location>
</feature>
<keyword evidence="1 3" id="KW-0175">Coiled coil</keyword>
<name>A0A8X8YY98_SALSN</name>
<reference evidence="6" key="1">
    <citation type="submission" date="2018-01" db="EMBL/GenBank/DDBJ databases">
        <authorList>
            <person name="Mao J.F."/>
        </authorList>
    </citation>
    <scope>NUCLEOTIDE SEQUENCE</scope>
    <source>
        <strain evidence="6">Huo1</strain>
        <tissue evidence="6">Leaf</tissue>
    </source>
</reference>
<comment type="similarity">
    <text evidence="2">Belongs to the NET family.</text>
</comment>
<evidence type="ECO:0000256" key="1">
    <source>
        <dbReference type="ARBA" id="ARBA00023054"/>
    </source>
</evidence>
<dbReference type="PANTHER" id="PTHR32258:SF32">
    <property type="entry name" value="PROTEIN NETWORKED 1D"/>
    <property type="match status" value="1"/>
</dbReference>
<feature type="coiled-coil region" evidence="3">
    <location>
        <begin position="1179"/>
        <end position="1318"/>
    </location>
</feature>
<reference evidence="6" key="2">
    <citation type="submission" date="2020-08" db="EMBL/GenBank/DDBJ databases">
        <title>Plant Genome Project.</title>
        <authorList>
            <person name="Zhang R.-G."/>
        </authorList>
    </citation>
    <scope>NUCLEOTIDE SEQUENCE</scope>
    <source>
        <strain evidence="6">Huo1</strain>
        <tissue evidence="6">Leaf</tissue>
    </source>
</reference>